<sequence length="266" mass="30700">MNFKKIELIFFIAFIVLDIFLFTSYMQKDDLVESTVNTFSNNTTDSIMKSIKNDQISYSSLSTKKSSGYYLASPVKNTLRNEAARLHDVLWSYNDQKLTVSFDNSVKLKNVKNPQTTLNILTKDKTRVLYGEDYVYSKSLSTKNVVVYTQKIRKLPVYATNGQIRFNIKNGYVLNYSQSYLSNVQVLKEQKPIISQKRALIWLYQYNKLVNNSTVKWVHLAYTRLLTVNGSVIYIPTWVLAVESNSSGSIQYRRINAFTGAFMEQN</sequence>
<gene>
    <name evidence="3" type="ORF">BSQ50_00115</name>
</gene>
<keyword evidence="4" id="KW-1185">Reference proteome</keyword>
<organism evidence="3 4">
    <name type="scientific">Liquorilactobacillus nagelii</name>
    <dbReference type="NCBI Taxonomy" id="82688"/>
    <lineage>
        <taxon>Bacteria</taxon>
        <taxon>Bacillati</taxon>
        <taxon>Bacillota</taxon>
        <taxon>Bacilli</taxon>
        <taxon>Lactobacillales</taxon>
        <taxon>Lactobacillaceae</taxon>
        <taxon>Liquorilactobacillus</taxon>
    </lineage>
</organism>
<dbReference type="KEGG" id="lng:BSQ50_00115"/>
<feature type="domain" description="Regulatory protein YycH-like" evidence="2">
    <location>
        <begin position="38"/>
        <end position="258"/>
    </location>
</feature>
<dbReference type="AlphaFoldDB" id="A0A3S6QT13"/>
<feature type="transmembrane region" description="Helical" evidence="1">
    <location>
        <begin position="7"/>
        <end position="26"/>
    </location>
</feature>
<dbReference type="Pfam" id="PF09648">
    <property type="entry name" value="YycI"/>
    <property type="match status" value="1"/>
</dbReference>
<dbReference type="GO" id="GO:0016020">
    <property type="term" value="C:membrane"/>
    <property type="evidence" value="ECO:0007669"/>
    <property type="project" value="InterPro"/>
</dbReference>
<name>A0A3S6QT13_9LACO</name>
<evidence type="ECO:0000313" key="3">
    <source>
        <dbReference type="EMBL" id="AUJ31110.1"/>
    </source>
</evidence>
<protein>
    <recommendedName>
        <fullName evidence="2">Regulatory protein YycH-like domain-containing protein</fullName>
    </recommendedName>
</protein>
<accession>A0A3S6QT13</accession>
<dbReference type="InterPro" id="IPR018604">
    <property type="entry name" value="YycI-like"/>
</dbReference>
<keyword evidence="1" id="KW-1133">Transmembrane helix</keyword>
<dbReference type="RefSeq" id="WP_148126113.1">
    <property type="nucleotide sequence ID" value="NZ_CP018180.1"/>
</dbReference>
<evidence type="ECO:0000313" key="4">
    <source>
        <dbReference type="Proteomes" id="UP000324497"/>
    </source>
</evidence>
<dbReference type="Proteomes" id="UP000324497">
    <property type="component" value="Chromosome"/>
</dbReference>
<dbReference type="EMBL" id="CP018180">
    <property type="protein sequence ID" value="AUJ31110.1"/>
    <property type="molecule type" value="Genomic_DNA"/>
</dbReference>
<reference evidence="3 4" key="1">
    <citation type="submission" date="2016-11" db="EMBL/GenBank/DDBJ databases">
        <title>Interaction between Lactobacillus species and yeast in water kefir.</title>
        <authorList>
            <person name="Behr J."/>
            <person name="Xu D."/>
            <person name="Vogel R.F."/>
        </authorList>
    </citation>
    <scope>NUCLEOTIDE SEQUENCE [LARGE SCALE GENOMIC DNA]</scope>
    <source>
        <strain evidence="3 4">TMW 1.1827</strain>
    </source>
</reference>
<evidence type="ECO:0000256" key="1">
    <source>
        <dbReference type="SAM" id="Phobius"/>
    </source>
</evidence>
<keyword evidence="1" id="KW-0812">Transmembrane</keyword>
<proteinExistence type="predicted"/>
<keyword evidence="1" id="KW-0472">Membrane</keyword>
<dbReference type="Gene3D" id="2.40.128.690">
    <property type="entry name" value="YycH protein, domain 3-like"/>
    <property type="match status" value="1"/>
</dbReference>
<evidence type="ECO:0000259" key="2">
    <source>
        <dbReference type="Pfam" id="PF09648"/>
    </source>
</evidence>